<evidence type="ECO:0000313" key="2">
    <source>
        <dbReference type="Proteomes" id="UP000571017"/>
    </source>
</evidence>
<proteinExistence type="predicted"/>
<dbReference type="EMBL" id="JACEFG010000002">
    <property type="protein sequence ID" value="MBA2175016.1"/>
    <property type="molecule type" value="Genomic_DNA"/>
</dbReference>
<sequence>MSMSVRTEQEAEHLMASAKASVAIEGLMLNDKQETLVKKCLTGAITHKEFLKRALELSRHA</sequence>
<gene>
    <name evidence="1" type="ORF">H0266_08940</name>
</gene>
<evidence type="ECO:0000313" key="1">
    <source>
        <dbReference type="EMBL" id="MBA2175016.1"/>
    </source>
</evidence>
<protein>
    <recommendedName>
        <fullName evidence="3">Antitoxin VbhA domain-containing protein</fullName>
    </recommendedName>
</protein>
<dbReference type="AlphaFoldDB" id="A0A838CTR4"/>
<comment type="caution">
    <text evidence="1">The sequence shown here is derived from an EMBL/GenBank/DDBJ whole genome shotgun (WGS) entry which is preliminary data.</text>
</comment>
<name>A0A838CTR4_9BACI</name>
<evidence type="ECO:0008006" key="3">
    <source>
        <dbReference type="Google" id="ProtNLM"/>
    </source>
</evidence>
<dbReference type="Proteomes" id="UP000571017">
    <property type="component" value="Unassembled WGS sequence"/>
</dbReference>
<keyword evidence="2" id="KW-1185">Reference proteome</keyword>
<organism evidence="1 2">
    <name type="scientific">Halobacillus locisalis</name>
    <dbReference type="NCBI Taxonomy" id="220753"/>
    <lineage>
        <taxon>Bacteria</taxon>
        <taxon>Bacillati</taxon>
        <taxon>Bacillota</taxon>
        <taxon>Bacilli</taxon>
        <taxon>Bacillales</taxon>
        <taxon>Bacillaceae</taxon>
        <taxon>Halobacillus</taxon>
    </lineage>
</organism>
<accession>A0A838CTR4</accession>
<reference evidence="1 2" key="1">
    <citation type="journal article" date="2004" name="Extremophiles">
        <title>Halobacillus locisalis sp. nov., a halophilic bacterium isolated from a marine solar saltern of the Yellow Sea in Korea.</title>
        <authorList>
            <person name="Yoon J.H."/>
            <person name="Kang K.H."/>
            <person name="Oh T.K."/>
            <person name="Park Y.H."/>
        </authorList>
    </citation>
    <scope>NUCLEOTIDE SEQUENCE [LARGE SCALE GENOMIC DNA]</scope>
    <source>
        <strain evidence="1 2">KCTC 3788</strain>
    </source>
</reference>